<dbReference type="RefSeq" id="XP_056479105.1">
    <property type="nucleotide sequence ID" value="XM_056614064.1"/>
</dbReference>
<dbReference type="AlphaFoldDB" id="A0A9W9G3K5"/>
<comment type="caution">
    <text evidence="3">The sequence shown here is derived from an EMBL/GenBank/DDBJ whole genome shotgun (WGS) entry which is preliminary data.</text>
</comment>
<evidence type="ECO:0008006" key="5">
    <source>
        <dbReference type="Google" id="ProtNLM"/>
    </source>
</evidence>
<protein>
    <recommendedName>
        <fullName evidence="5">Phosphoribosylaminoimidazole-succinocarboxamide synthase</fullName>
    </recommendedName>
</protein>
<evidence type="ECO:0000256" key="1">
    <source>
        <dbReference type="SAM" id="MobiDB-lite"/>
    </source>
</evidence>
<feature type="transmembrane region" description="Helical" evidence="2">
    <location>
        <begin position="441"/>
        <end position="462"/>
    </location>
</feature>
<evidence type="ECO:0000313" key="4">
    <source>
        <dbReference type="Proteomes" id="UP001149074"/>
    </source>
</evidence>
<feature type="transmembrane region" description="Helical" evidence="2">
    <location>
        <begin position="636"/>
        <end position="659"/>
    </location>
</feature>
<dbReference type="Pfam" id="PF11915">
    <property type="entry name" value="DUF3433"/>
    <property type="match status" value="2"/>
</dbReference>
<feature type="compositionally biased region" description="Basic and acidic residues" evidence="1">
    <location>
        <begin position="144"/>
        <end position="164"/>
    </location>
</feature>
<feature type="transmembrane region" description="Helical" evidence="2">
    <location>
        <begin position="398"/>
        <end position="421"/>
    </location>
</feature>
<feature type="compositionally biased region" description="Polar residues" evidence="1">
    <location>
        <begin position="94"/>
        <end position="107"/>
    </location>
</feature>
<keyword evidence="2" id="KW-0472">Membrane</keyword>
<dbReference type="GeneID" id="81353043"/>
<feature type="compositionally biased region" description="Basic and acidic residues" evidence="1">
    <location>
        <begin position="189"/>
        <end position="210"/>
    </location>
</feature>
<feature type="compositionally biased region" description="Low complexity" evidence="1">
    <location>
        <begin position="108"/>
        <end position="120"/>
    </location>
</feature>
<keyword evidence="2" id="KW-1133">Transmembrane helix</keyword>
<reference evidence="3" key="2">
    <citation type="journal article" date="2023" name="IMA Fungus">
        <title>Comparative genomic study of the Penicillium genus elucidates a diverse pangenome and 15 lateral gene transfer events.</title>
        <authorList>
            <person name="Petersen C."/>
            <person name="Sorensen T."/>
            <person name="Nielsen M.R."/>
            <person name="Sondergaard T.E."/>
            <person name="Sorensen J.L."/>
            <person name="Fitzpatrick D.A."/>
            <person name="Frisvad J.C."/>
            <person name="Nielsen K.L."/>
        </authorList>
    </citation>
    <scope>NUCLEOTIDE SEQUENCE</scope>
    <source>
        <strain evidence="3">IBT 30761</strain>
    </source>
</reference>
<reference evidence="3" key="1">
    <citation type="submission" date="2022-11" db="EMBL/GenBank/DDBJ databases">
        <authorList>
            <person name="Petersen C."/>
        </authorList>
    </citation>
    <scope>NUCLEOTIDE SEQUENCE</scope>
    <source>
        <strain evidence="3">IBT 30761</strain>
    </source>
</reference>
<dbReference type="PANTHER" id="PTHR37544:SF1">
    <property type="entry name" value="PHOSPHORIBOSYLAMINOIMIDAZOLE-SUCCINOCARBOXAMIDE SYNTHASE"/>
    <property type="match status" value="1"/>
</dbReference>
<feature type="region of interest" description="Disordered" evidence="1">
    <location>
        <begin position="229"/>
        <end position="264"/>
    </location>
</feature>
<feature type="compositionally biased region" description="Polar residues" evidence="1">
    <location>
        <begin position="1"/>
        <end position="19"/>
    </location>
</feature>
<proteinExistence type="predicted"/>
<name>A0A9W9G3K5_9EURO</name>
<feature type="transmembrane region" description="Helical" evidence="2">
    <location>
        <begin position="339"/>
        <end position="359"/>
    </location>
</feature>
<organism evidence="3 4">
    <name type="scientific">Penicillium argentinense</name>
    <dbReference type="NCBI Taxonomy" id="1131581"/>
    <lineage>
        <taxon>Eukaryota</taxon>
        <taxon>Fungi</taxon>
        <taxon>Dikarya</taxon>
        <taxon>Ascomycota</taxon>
        <taxon>Pezizomycotina</taxon>
        <taxon>Eurotiomycetes</taxon>
        <taxon>Eurotiomycetidae</taxon>
        <taxon>Eurotiales</taxon>
        <taxon>Aspergillaceae</taxon>
        <taxon>Penicillium</taxon>
    </lineage>
</organism>
<feature type="transmembrane region" description="Helical" evidence="2">
    <location>
        <begin position="711"/>
        <end position="737"/>
    </location>
</feature>
<dbReference type="OrthoDB" id="3057599at2759"/>
<dbReference type="InterPro" id="IPR021840">
    <property type="entry name" value="DUF3433"/>
</dbReference>
<dbReference type="Proteomes" id="UP001149074">
    <property type="component" value="Unassembled WGS sequence"/>
</dbReference>
<keyword evidence="2" id="KW-0812">Transmembrane</keyword>
<evidence type="ECO:0000313" key="3">
    <source>
        <dbReference type="EMBL" id="KAJ5111035.1"/>
    </source>
</evidence>
<feature type="transmembrane region" description="Helical" evidence="2">
    <location>
        <begin position="749"/>
        <end position="770"/>
    </location>
</feature>
<dbReference type="EMBL" id="JAPQKI010000002">
    <property type="protein sequence ID" value="KAJ5111035.1"/>
    <property type="molecule type" value="Genomic_DNA"/>
</dbReference>
<keyword evidence="4" id="KW-1185">Reference proteome</keyword>
<dbReference type="PANTHER" id="PTHR37544">
    <property type="entry name" value="SPRAY-RELATED"/>
    <property type="match status" value="1"/>
</dbReference>
<sequence>MSNTSIPRNFSLRNVNSEYNPPPAKDAAKFKRTVAASKALQRKFRLTRGTASKPQLHRTESRQSAAASDDYYSFSERGASSSPESRVTAMRFTTPDSQPSSTASSPTVPRTQQPQAVAQPPRRHNPDPQDLGSPRPPTTSTVRFGEDSIARISPKSDETVRRVPSEYAGPAPTPGLDDSPYVRFAIDQLTRDEQVHGPRRQDSVSTRESDYNEERLVWDEGLGYFTRARTPIRHTPTPLPERPKYKSPSPQALPQRPDSIDPESFVAVDPPEDDLLYPPLDYLPIALRPLTLLAVTFCCLLMIAGIVFCNVWSNRHDGIWAYDGQSSARYFVMQFLPQILAAPIMILTFIVQAAVYRIAPFAMMAAERKRGYVLQGLPIIPRNFVFPDFSHFRYGEPLFGFSHCAIWLSNFFSIPLISCLFQAKYYVVDGQGLWKWTSVQAIGWTLVASYGLLTIGLLLLVVRFIPGWTGLMWDPVCLADLISIIQRSNILHDYEHSETVPSVKESLDPRVLRLGYWKLSMKPEVFYGIGEVDAPIRTPSLHQTEKTKEKQPHGLAKVCFDLEHAGAFANDPFDHHLYSPFTRYRWTPWFLRKPSIIIWTIIVFALFIAFVAVSFIDNAIKGGFPPKLPTLPSVSAFSSSNFLYSFVPALIGNFLFLAWQPVDLYFRALQPFEELSAPSGASADKSILLSYPSSLPLQITMQAIINGHFKVAWISFMSIVFIAIPILSGGVFIALWYPSHQDVRISSLMPAFYSLIAFCALYAVSFLAIWPGRRRHLPHDITTLADLMSYFYQSPLLADKLLREPRSKTDLVTRLIVAPPSERLLPMYGFGIYVGRDGKEHLGIDRFHRPGRTDMLITTGSMK</sequence>
<feature type="region of interest" description="Disordered" evidence="1">
    <location>
        <begin position="41"/>
        <end position="210"/>
    </location>
</feature>
<feature type="transmembrane region" description="Helical" evidence="2">
    <location>
        <begin position="596"/>
        <end position="616"/>
    </location>
</feature>
<evidence type="ECO:0000256" key="2">
    <source>
        <dbReference type="SAM" id="Phobius"/>
    </source>
</evidence>
<feature type="transmembrane region" description="Helical" evidence="2">
    <location>
        <begin position="290"/>
        <end position="313"/>
    </location>
</feature>
<accession>A0A9W9G3K5</accession>
<feature type="region of interest" description="Disordered" evidence="1">
    <location>
        <begin position="1"/>
        <end position="29"/>
    </location>
</feature>
<gene>
    <name evidence="3" type="ORF">N7532_001570</name>
</gene>
<feature type="compositionally biased region" description="Low complexity" evidence="1">
    <location>
        <begin position="64"/>
        <end position="73"/>
    </location>
</feature>